<keyword evidence="3" id="KW-1185">Reference proteome</keyword>
<evidence type="ECO:0000313" key="2">
    <source>
        <dbReference type="EMBL" id="EXI67146.1"/>
    </source>
</evidence>
<comment type="caution">
    <text evidence="2">The sequence shown here is derived from an EMBL/GenBank/DDBJ whole genome shotgun (WGS) entry which is preliminary data.</text>
</comment>
<proteinExistence type="predicted"/>
<dbReference type="Proteomes" id="UP000020218">
    <property type="component" value="Unassembled WGS sequence"/>
</dbReference>
<evidence type="ECO:0000313" key="3">
    <source>
        <dbReference type="Proteomes" id="UP000020218"/>
    </source>
</evidence>
<dbReference type="PATRIC" id="fig|1454001.3.peg.2349"/>
<organism evidence="2 3">
    <name type="scientific">Candidatus Accumulibacter adjunctus</name>
    <dbReference type="NCBI Taxonomy" id="1454001"/>
    <lineage>
        <taxon>Bacteria</taxon>
        <taxon>Pseudomonadati</taxon>
        <taxon>Pseudomonadota</taxon>
        <taxon>Betaproteobacteria</taxon>
        <taxon>Candidatus Accumulibacter</taxon>
    </lineage>
</organism>
<protein>
    <recommendedName>
        <fullName evidence="1">Putative zinc-finger domain-containing protein</fullName>
    </recommendedName>
</protein>
<reference evidence="2" key="1">
    <citation type="submission" date="2014-02" db="EMBL/GenBank/DDBJ databases">
        <title>Expanding our view of genomic diversity in Candidatus Accumulibacter clades.</title>
        <authorList>
            <person name="Skennerton C.T."/>
            <person name="Barr J.J."/>
            <person name="Slater F.R."/>
            <person name="Bond P.L."/>
            <person name="Tyson G.W."/>
        </authorList>
    </citation>
    <scope>NUCLEOTIDE SEQUENCE [LARGE SCALE GENOMIC DNA]</scope>
</reference>
<name>A0A011MX65_9PROT</name>
<gene>
    <name evidence="2" type="ORF">AW08_02248</name>
</gene>
<feature type="domain" description="Putative zinc-finger" evidence="1">
    <location>
        <begin position="4"/>
        <end position="38"/>
    </location>
</feature>
<dbReference type="STRING" id="1454001.AW08_02248"/>
<evidence type="ECO:0000259" key="1">
    <source>
        <dbReference type="Pfam" id="PF13490"/>
    </source>
</evidence>
<sequence length="65" mass="7502">MMNCKQATRLMSEEMDRDLAAGDRLALRLHTLLCSGCARYREQMAFLRQASRQQVPDDDTPESLR</sequence>
<dbReference type="Pfam" id="PF13490">
    <property type="entry name" value="zf-HC2"/>
    <property type="match status" value="1"/>
</dbReference>
<accession>A0A011MX65</accession>
<dbReference type="InterPro" id="IPR027383">
    <property type="entry name" value="Znf_put"/>
</dbReference>
<dbReference type="EMBL" id="JFAX01000012">
    <property type="protein sequence ID" value="EXI67146.1"/>
    <property type="molecule type" value="Genomic_DNA"/>
</dbReference>
<dbReference type="AlphaFoldDB" id="A0A011MX65"/>